<evidence type="ECO:0000313" key="2">
    <source>
        <dbReference type="Proteomes" id="UP001151752"/>
    </source>
</evidence>
<keyword evidence="2" id="KW-1185">Reference proteome</keyword>
<dbReference type="Proteomes" id="UP001151752">
    <property type="component" value="Chromosome 8"/>
</dbReference>
<reference evidence="1" key="1">
    <citation type="submission" date="2022-11" db="EMBL/GenBank/DDBJ databases">
        <authorList>
            <person name="Hyden B.L."/>
            <person name="Feng K."/>
            <person name="Yates T."/>
            <person name="Jawdy S."/>
            <person name="Smart L.B."/>
            <person name="Muchero W."/>
        </authorList>
    </citation>
    <scope>NUCLEOTIDE SEQUENCE</scope>
    <source>
        <tissue evidence="1">Shoot tip</tissue>
    </source>
</reference>
<comment type="caution">
    <text evidence="1">The sequence shown here is derived from an EMBL/GenBank/DDBJ whole genome shotgun (WGS) entry which is preliminary data.</text>
</comment>
<dbReference type="EMBL" id="JAPFFM010000003">
    <property type="protein sequence ID" value="KAJ6768805.1"/>
    <property type="molecule type" value="Genomic_DNA"/>
</dbReference>
<proteinExistence type="predicted"/>
<reference evidence="1" key="2">
    <citation type="journal article" date="2023" name="Int. J. Mol. Sci.">
        <title>De Novo Assembly and Annotation of 11 Diverse Shrub Willow (Salix) Genomes Reveals Novel Gene Organization in Sex-Linked Regions.</title>
        <authorList>
            <person name="Hyden B."/>
            <person name="Feng K."/>
            <person name="Yates T.B."/>
            <person name="Jawdy S."/>
            <person name="Cereghino C."/>
            <person name="Smart L.B."/>
            <person name="Muchero W."/>
        </authorList>
    </citation>
    <scope>NUCLEOTIDE SEQUENCE</scope>
    <source>
        <tissue evidence="1">Shoot tip</tissue>
    </source>
</reference>
<gene>
    <name evidence="1" type="ORF">OIU74_022458</name>
</gene>
<sequence>MHFTLHIPIPRSHSEWQSIKPF</sequence>
<accession>A0A9Q0WNE0</accession>
<dbReference type="AlphaFoldDB" id="A0A9Q0WNE0"/>
<organism evidence="1 2">
    <name type="scientific">Salix koriyanagi</name>
    <dbReference type="NCBI Taxonomy" id="2511006"/>
    <lineage>
        <taxon>Eukaryota</taxon>
        <taxon>Viridiplantae</taxon>
        <taxon>Streptophyta</taxon>
        <taxon>Embryophyta</taxon>
        <taxon>Tracheophyta</taxon>
        <taxon>Spermatophyta</taxon>
        <taxon>Magnoliopsida</taxon>
        <taxon>eudicotyledons</taxon>
        <taxon>Gunneridae</taxon>
        <taxon>Pentapetalae</taxon>
        <taxon>rosids</taxon>
        <taxon>fabids</taxon>
        <taxon>Malpighiales</taxon>
        <taxon>Salicaceae</taxon>
        <taxon>Saliceae</taxon>
        <taxon>Salix</taxon>
    </lineage>
</organism>
<protein>
    <submittedName>
        <fullName evidence="1">Uncharacterized protein</fullName>
    </submittedName>
</protein>
<evidence type="ECO:0000313" key="1">
    <source>
        <dbReference type="EMBL" id="KAJ6768805.1"/>
    </source>
</evidence>
<name>A0A9Q0WNE0_9ROSI</name>